<evidence type="ECO:0000313" key="1">
    <source>
        <dbReference type="EMBL" id="QEK12549.1"/>
    </source>
</evidence>
<name>A0A5C0SHX4_CRATE</name>
<organism evidence="1 2">
    <name type="scientific">Crassaminicella thermophila</name>
    <dbReference type="NCBI Taxonomy" id="2599308"/>
    <lineage>
        <taxon>Bacteria</taxon>
        <taxon>Bacillati</taxon>
        <taxon>Bacillota</taxon>
        <taxon>Clostridia</taxon>
        <taxon>Eubacteriales</taxon>
        <taxon>Clostridiaceae</taxon>
        <taxon>Crassaminicella</taxon>
    </lineage>
</organism>
<dbReference type="Proteomes" id="UP000324646">
    <property type="component" value="Chromosome"/>
</dbReference>
<dbReference type="EMBL" id="CP042243">
    <property type="protein sequence ID" value="QEK12549.1"/>
    <property type="molecule type" value="Genomic_DNA"/>
</dbReference>
<evidence type="ECO:0000313" key="2">
    <source>
        <dbReference type="Proteomes" id="UP000324646"/>
    </source>
</evidence>
<keyword evidence="2" id="KW-1185">Reference proteome</keyword>
<dbReference type="OrthoDB" id="1955119at2"/>
<dbReference type="AlphaFoldDB" id="A0A5C0SHX4"/>
<dbReference type="KEGG" id="crs:FQB35_09550"/>
<dbReference type="RefSeq" id="WP_148809703.1">
    <property type="nucleotide sequence ID" value="NZ_CP042243.1"/>
</dbReference>
<protein>
    <submittedName>
        <fullName evidence="1">Uncharacterized protein</fullName>
    </submittedName>
</protein>
<reference evidence="1 2" key="1">
    <citation type="submission" date="2019-07" db="EMBL/GenBank/DDBJ databases">
        <title>Complete genome of Crassaminicella thermophila SY095.</title>
        <authorList>
            <person name="Li X."/>
        </authorList>
    </citation>
    <scope>NUCLEOTIDE SEQUENCE [LARGE SCALE GENOMIC DNA]</scope>
    <source>
        <strain evidence="1 2">SY095</strain>
    </source>
</reference>
<proteinExistence type="predicted"/>
<accession>A0A5C0SHX4</accession>
<gene>
    <name evidence="1" type="ORF">FQB35_09550</name>
</gene>
<sequence length="68" mass="8448">MKVLNFRPFKRLNDEELINKIHETFKCLKSEDKYYKETLAICDQLIKEVKLRNLYYSKERLYNKILFK</sequence>